<dbReference type="SMART" id="SM00132">
    <property type="entry name" value="LIM"/>
    <property type="match status" value="3"/>
</dbReference>
<evidence type="ECO:0000256" key="8">
    <source>
        <dbReference type="ARBA" id="ARBA00037833"/>
    </source>
</evidence>
<dbReference type="InterPro" id="IPR001781">
    <property type="entry name" value="Znf_LIM"/>
</dbReference>
<dbReference type="Gene3D" id="2.10.110.10">
    <property type="entry name" value="Cysteine Rich Protein"/>
    <property type="match status" value="3"/>
</dbReference>
<feature type="domain" description="LIM zinc-binding" evidence="10">
    <location>
        <begin position="14"/>
        <end position="72"/>
    </location>
</feature>
<keyword evidence="5 9" id="KW-0862">Zinc</keyword>
<dbReference type="GO" id="GO:0031430">
    <property type="term" value="C:M band"/>
    <property type="evidence" value="ECO:0007669"/>
    <property type="project" value="UniProtKB-SubCell"/>
</dbReference>
<dbReference type="CDD" id="cd08368">
    <property type="entry name" value="LIM"/>
    <property type="match status" value="1"/>
</dbReference>
<dbReference type="EMBL" id="OUUW01000006">
    <property type="protein sequence ID" value="SPP82165.1"/>
    <property type="molecule type" value="Genomic_DNA"/>
</dbReference>
<evidence type="ECO:0000256" key="4">
    <source>
        <dbReference type="ARBA" id="ARBA00022737"/>
    </source>
</evidence>
<dbReference type="Pfam" id="PF00412">
    <property type="entry name" value="LIM"/>
    <property type="match status" value="3"/>
</dbReference>
<dbReference type="GO" id="GO:0030018">
    <property type="term" value="C:Z disc"/>
    <property type="evidence" value="ECO:0007669"/>
    <property type="project" value="TreeGrafter"/>
</dbReference>
<evidence type="ECO:0000256" key="2">
    <source>
        <dbReference type="ARBA" id="ARBA00022490"/>
    </source>
</evidence>
<dbReference type="AlphaFoldDB" id="A0A3B0JIX4"/>
<dbReference type="STRING" id="7266.A0A3B0JIX4"/>
<gene>
    <name evidence="11" type="ORF">DGUA_6G013981</name>
</gene>
<dbReference type="PANTHER" id="PTHR24205:SF16">
    <property type="entry name" value="GH01042P-RELATED"/>
    <property type="match status" value="1"/>
</dbReference>
<evidence type="ECO:0000256" key="7">
    <source>
        <dbReference type="ARBA" id="ARBA00023038"/>
    </source>
</evidence>
<dbReference type="FunFam" id="2.10.110.10:FF:000008">
    <property type="entry name" value="Paxillin isoform 1"/>
    <property type="match status" value="1"/>
</dbReference>
<evidence type="ECO:0000313" key="12">
    <source>
        <dbReference type="Proteomes" id="UP000268350"/>
    </source>
</evidence>
<keyword evidence="6" id="KW-0965">Cell junction</keyword>
<dbReference type="GO" id="GO:0046872">
    <property type="term" value="F:metal ion binding"/>
    <property type="evidence" value="ECO:0007669"/>
    <property type="project" value="UniProtKB-KW"/>
</dbReference>
<dbReference type="OMA" id="EDCFCCD"/>
<evidence type="ECO:0000313" key="11">
    <source>
        <dbReference type="EMBL" id="SPP82165.1"/>
    </source>
</evidence>
<dbReference type="GO" id="GO:0070161">
    <property type="term" value="C:anchoring junction"/>
    <property type="evidence" value="ECO:0007669"/>
    <property type="project" value="UniProtKB-SubCell"/>
</dbReference>
<dbReference type="PANTHER" id="PTHR24205">
    <property type="entry name" value="FOUR AND A HALF LIM DOMAINS PROTEIN"/>
    <property type="match status" value="1"/>
</dbReference>
<feature type="domain" description="LIM zinc-binding" evidence="10">
    <location>
        <begin position="134"/>
        <end position="186"/>
    </location>
</feature>
<evidence type="ECO:0000256" key="6">
    <source>
        <dbReference type="ARBA" id="ARBA00022949"/>
    </source>
</evidence>
<proteinExistence type="predicted"/>
<dbReference type="Proteomes" id="UP000268350">
    <property type="component" value="Unassembled WGS sequence"/>
</dbReference>
<dbReference type="FunFam" id="2.10.110.10:FF:000005">
    <property type="entry name" value="Testin isoform 1"/>
    <property type="match status" value="1"/>
</dbReference>
<accession>A0A3B0JIX4</accession>
<dbReference type="FunFam" id="2.10.110.10:FF:000009">
    <property type="entry name" value="Paxillin isoform 1"/>
    <property type="match status" value="1"/>
</dbReference>
<dbReference type="SUPFAM" id="SSF57716">
    <property type="entry name" value="Glucocorticoid receptor-like (DNA-binding domain)"/>
    <property type="match status" value="3"/>
</dbReference>
<evidence type="ECO:0000256" key="3">
    <source>
        <dbReference type="ARBA" id="ARBA00022723"/>
    </source>
</evidence>
<name>A0A3B0JIX4_DROGU</name>
<dbReference type="GO" id="GO:0005634">
    <property type="term" value="C:nucleus"/>
    <property type="evidence" value="ECO:0007669"/>
    <property type="project" value="TreeGrafter"/>
</dbReference>
<evidence type="ECO:0000256" key="5">
    <source>
        <dbReference type="ARBA" id="ARBA00022833"/>
    </source>
</evidence>
<feature type="domain" description="LIM zinc-binding" evidence="10">
    <location>
        <begin position="73"/>
        <end position="133"/>
    </location>
</feature>
<organism evidence="11 12">
    <name type="scientific">Drosophila guanche</name>
    <name type="common">Fruit fly</name>
    <dbReference type="NCBI Taxonomy" id="7266"/>
    <lineage>
        <taxon>Eukaryota</taxon>
        <taxon>Metazoa</taxon>
        <taxon>Ecdysozoa</taxon>
        <taxon>Arthropoda</taxon>
        <taxon>Hexapoda</taxon>
        <taxon>Insecta</taxon>
        <taxon>Pterygota</taxon>
        <taxon>Neoptera</taxon>
        <taxon>Endopterygota</taxon>
        <taxon>Diptera</taxon>
        <taxon>Brachycera</taxon>
        <taxon>Muscomorpha</taxon>
        <taxon>Ephydroidea</taxon>
        <taxon>Drosophilidae</taxon>
        <taxon>Drosophila</taxon>
        <taxon>Sophophora</taxon>
    </lineage>
</organism>
<dbReference type="PROSITE" id="PS50023">
    <property type="entry name" value="LIM_DOMAIN_2"/>
    <property type="match status" value="3"/>
</dbReference>
<keyword evidence="4" id="KW-0677">Repeat</keyword>
<dbReference type="GO" id="GO:0055120">
    <property type="term" value="C:striated muscle dense body"/>
    <property type="evidence" value="ECO:0007669"/>
    <property type="project" value="UniProtKB-ARBA"/>
</dbReference>
<dbReference type="PROSITE" id="PS00478">
    <property type="entry name" value="LIM_DOMAIN_1"/>
    <property type="match status" value="2"/>
</dbReference>
<dbReference type="OrthoDB" id="1112565at2759"/>
<evidence type="ECO:0000256" key="9">
    <source>
        <dbReference type="PROSITE-ProRule" id="PRU00125"/>
    </source>
</evidence>
<protein>
    <submittedName>
        <fullName evidence="11">Blast:Transforming growth factor beta-1-induced transcript 1 protein</fullName>
    </submittedName>
</protein>
<dbReference type="GO" id="GO:0003712">
    <property type="term" value="F:transcription coregulator activity"/>
    <property type="evidence" value="ECO:0007669"/>
    <property type="project" value="TreeGrafter"/>
</dbReference>
<comment type="subcellular location">
    <subcellularLocation>
        <location evidence="1">Cell junction</location>
    </subcellularLocation>
    <subcellularLocation>
        <location evidence="8">Cytoplasm</location>
        <location evidence="8">Myofibril</location>
        <location evidence="8">Sarcomere</location>
        <location evidence="8">M line</location>
    </subcellularLocation>
</comment>
<keyword evidence="12" id="KW-1185">Reference proteome</keyword>
<keyword evidence="3 9" id="KW-0479">Metal-binding</keyword>
<evidence type="ECO:0000259" key="10">
    <source>
        <dbReference type="PROSITE" id="PS50023"/>
    </source>
</evidence>
<keyword evidence="2" id="KW-0963">Cytoplasm</keyword>
<keyword evidence="7 9" id="KW-0440">LIM domain</keyword>
<sequence length="186" mass="21236">METVKQTAKMNEKILCHKCRGAINKRMITALGRTWHPEHFNCRHCDTPIDDAAFNIQEGEPVCSECFKRLYTHNCAGCKQPILERTVVAMGENWHEECFCCDGACKKPLASQPFFEREGKPYCKQDFETLFATKCARCEKPITDKAVVAMDNKWHRDCFRCTRCSNPITTTSFTIIADKPICPGCL</sequence>
<evidence type="ECO:0000256" key="1">
    <source>
        <dbReference type="ARBA" id="ARBA00004282"/>
    </source>
</evidence>
<reference evidence="12" key="1">
    <citation type="submission" date="2018-01" db="EMBL/GenBank/DDBJ databases">
        <authorList>
            <person name="Alioto T."/>
            <person name="Alioto T."/>
        </authorList>
    </citation>
    <scope>NUCLEOTIDE SEQUENCE [LARGE SCALE GENOMIC DNA]</scope>
</reference>